<evidence type="ECO:0000313" key="2">
    <source>
        <dbReference type="EMBL" id="KAL3534120.1"/>
    </source>
</evidence>
<evidence type="ECO:0000256" key="1">
    <source>
        <dbReference type="SAM" id="MobiDB-lite"/>
    </source>
</evidence>
<evidence type="ECO:0000313" key="3">
    <source>
        <dbReference type="Proteomes" id="UP001630127"/>
    </source>
</evidence>
<feature type="compositionally biased region" description="Basic and acidic residues" evidence="1">
    <location>
        <begin position="1"/>
        <end position="19"/>
    </location>
</feature>
<dbReference type="AlphaFoldDB" id="A0ABD3ASE5"/>
<proteinExistence type="predicted"/>
<comment type="caution">
    <text evidence="2">The sequence shown here is derived from an EMBL/GenBank/DDBJ whole genome shotgun (WGS) entry which is preliminary data.</text>
</comment>
<sequence>MGEGDRARGDVGKGDRAEGDLAWQGSSGRRQRLMKKRRREREVEGGQWWMGVGLGKEMMGGYSLYGETRQLYMPRYSWQLFRRECYSIGCHRHSCAAVEMGSAAS</sequence>
<dbReference type="Proteomes" id="UP001630127">
    <property type="component" value="Unassembled WGS sequence"/>
</dbReference>
<gene>
    <name evidence="2" type="ORF">ACH5RR_002581</name>
</gene>
<feature type="region of interest" description="Disordered" evidence="1">
    <location>
        <begin position="1"/>
        <end position="38"/>
    </location>
</feature>
<name>A0ABD3ASE5_9GENT</name>
<accession>A0ABD3ASE5</accession>
<keyword evidence="3" id="KW-1185">Reference proteome</keyword>
<reference evidence="2 3" key="1">
    <citation type="submission" date="2024-11" db="EMBL/GenBank/DDBJ databases">
        <title>A near-complete genome assembly of Cinchona calisaya.</title>
        <authorList>
            <person name="Lian D.C."/>
            <person name="Zhao X.W."/>
            <person name="Wei L."/>
        </authorList>
    </citation>
    <scope>NUCLEOTIDE SEQUENCE [LARGE SCALE GENOMIC DNA]</scope>
    <source>
        <tissue evidence="2">Nenye</tissue>
    </source>
</reference>
<feature type="compositionally biased region" description="Basic residues" evidence="1">
    <location>
        <begin position="29"/>
        <end position="38"/>
    </location>
</feature>
<dbReference type="EMBL" id="JBJUIK010000002">
    <property type="protein sequence ID" value="KAL3534120.1"/>
    <property type="molecule type" value="Genomic_DNA"/>
</dbReference>
<organism evidence="2 3">
    <name type="scientific">Cinchona calisaya</name>
    <dbReference type="NCBI Taxonomy" id="153742"/>
    <lineage>
        <taxon>Eukaryota</taxon>
        <taxon>Viridiplantae</taxon>
        <taxon>Streptophyta</taxon>
        <taxon>Embryophyta</taxon>
        <taxon>Tracheophyta</taxon>
        <taxon>Spermatophyta</taxon>
        <taxon>Magnoliopsida</taxon>
        <taxon>eudicotyledons</taxon>
        <taxon>Gunneridae</taxon>
        <taxon>Pentapetalae</taxon>
        <taxon>asterids</taxon>
        <taxon>lamiids</taxon>
        <taxon>Gentianales</taxon>
        <taxon>Rubiaceae</taxon>
        <taxon>Cinchonoideae</taxon>
        <taxon>Cinchoneae</taxon>
        <taxon>Cinchona</taxon>
    </lineage>
</organism>
<protein>
    <submittedName>
        <fullName evidence="2">Uncharacterized protein</fullName>
    </submittedName>
</protein>